<keyword evidence="5" id="KW-1185">Reference proteome</keyword>
<feature type="domain" description="CBS" evidence="3">
    <location>
        <begin position="194"/>
        <end position="254"/>
    </location>
</feature>
<dbReference type="Gene3D" id="3.10.580.10">
    <property type="entry name" value="CBS-domain"/>
    <property type="match status" value="1"/>
</dbReference>
<comment type="caution">
    <text evidence="4">The sequence shown here is derived from an EMBL/GenBank/DDBJ whole genome shotgun (WGS) entry which is preliminary data.</text>
</comment>
<dbReference type="InterPro" id="IPR046342">
    <property type="entry name" value="CBS_dom_sf"/>
</dbReference>
<evidence type="ECO:0000256" key="2">
    <source>
        <dbReference type="PROSITE-ProRule" id="PRU00703"/>
    </source>
</evidence>
<accession>A0A2G5NQF9</accession>
<dbReference type="EMBL" id="MJBI02000001">
    <property type="protein sequence ID" value="RAI82227.1"/>
    <property type="molecule type" value="Genomic_DNA"/>
</dbReference>
<dbReference type="AlphaFoldDB" id="A0A2G5NQF9"/>
<dbReference type="CDD" id="cd03440">
    <property type="entry name" value="hot_dog"/>
    <property type="match status" value="1"/>
</dbReference>
<dbReference type="SUPFAM" id="SSF46785">
    <property type="entry name" value="Winged helix' DNA-binding domain"/>
    <property type="match status" value="1"/>
</dbReference>
<feature type="domain" description="CBS" evidence="3">
    <location>
        <begin position="255"/>
        <end position="317"/>
    </location>
</feature>
<dbReference type="InterPro" id="IPR029069">
    <property type="entry name" value="HotDog_dom_sf"/>
</dbReference>
<dbReference type="Pfam" id="PF07085">
    <property type="entry name" value="DRTGG"/>
    <property type="match status" value="1"/>
</dbReference>
<keyword evidence="1 2" id="KW-0129">CBS domain</keyword>
<evidence type="ECO:0000256" key="1">
    <source>
        <dbReference type="ARBA" id="ARBA00023122"/>
    </source>
</evidence>
<dbReference type="Gene3D" id="3.40.1390.20">
    <property type="entry name" value="HprK N-terminal domain-like"/>
    <property type="match status" value="1"/>
</dbReference>
<dbReference type="InterPro" id="IPR036390">
    <property type="entry name" value="WH_DNA-bd_sf"/>
</dbReference>
<name>A0A2G5NQF9_9STAP</name>
<organism evidence="4 5">
    <name type="scientific">Macrococcoides goetzii</name>
    <dbReference type="NCBI Taxonomy" id="1891097"/>
    <lineage>
        <taxon>Bacteria</taxon>
        <taxon>Bacillati</taxon>
        <taxon>Bacillota</taxon>
        <taxon>Bacilli</taxon>
        <taxon>Bacillales</taxon>
        <taxon>Staphylococcaceae</taxon>
        <taxon>Macrococcoides</taxon>
    </lineage>
</organism>
<dbReference type="SUPFAM" id="SSF75138">
    <property type="entry name" value="HprK N-terminal domain-like"/>
    <property type="match status" value="1"/>
</dbReference>
<dbReference type="SMART" id="SM00116">
    <property type="entry name" value="CBS"/>
    <property type="match status" value="2"/>
</dbReference>
<dbReference type="SUPFAM" id="SSF54637">
    <property type="entry name" value="Thioesterase/thiol ester dehydrase-isomerase"/>
    <property type="match status" value="1"/>
</dbReference>
<dbReference type="SUPFAM" id="SSF54631">
    <property type="entry name" value="CBS-domain pair"/>
    <property type="match status" value="1"/>
</dbReference>
<evidence type="ECO:0000313" key="5">
    <source>
        <dbReference type="Proteomes" id="UP000229523"/>
    </source>
</evidence>
<dbReference type="InterPro" id="IPR036388">
    <property type="entry name" value="WH-like_DNA-bd_sf"/>
</dbReference>
<gene>
    <name evidence="4" type="ORF">BFS35_000660</name>
</gene>
<dbReference type="InterPro" id="IPR028979">
    <property type="entry name" value="Ser_kin/Pase_Hpr-like_N_sf"/>
</dbReference>
<dbReference type="PROSITE" id="PS51371">
    <property type="entry name" value="CBS"/>
    <property type="match status" value="2"/>
</dbReference>
<evidence type="ECO:0000259" key="3">
    <source>
        <dbReference type="PROSITE" id="PS51371"/>
    </source>
</evidence>
<sequence>MTKHEQIIEHISGLAVGSKISVRQIAKDLNVSEGTAYRAIKEAENNGIVSTIERVGTVRIEKKTRNSIDRLTFAEIVNIIDGQVLGGRSGLHKSLTKFAIGAMEVEEVSKYIGENTLLIVGNRIEVQKLALSKGSAVLITGGFDTAEEVKNLSDQLGLPIISSNFDTFAVANMINRAIYDQLIKKEVLTAQDILIKLDETRYLKENDSISDWHALSESSKHTRFPVLDANNKLSGMVTSKDIFNQNPSEKIKKVMTKSPVTVNLNTTVASCAHIMIWESIELLPVVSRYNNLIGVVSREDVLKAMQSADRQPHMGDTFNDQILKKMKFNNDQISIQITPQMSNQYGSLSKSVFLAIIEESVKFHMKKLIRGDVLIDSINIFFIRTVQIDSILDVEVKLLDIGRKFAKIEIAIMQNNNAVAKAMTILQVIEHYY</sequence>
<reference evidence="4 5" key="1">
    <citation type="journal article" date="2018" name="Front. Microbiol.">
        <title>Description and Comparative Genomics of Macrococcus caseolyticus subsp. hominis subsp. nov., Macrococcus goetzii sp. nov., Macrococcus epidermidis sp. nov., and Macrococcus bohemicus sp. nov., Novel Macrococci From Human Clinical Material With Virulence Potential and Suspected Uptake of Foreign DNA by Natural Transformation.</title>
        <authorList>
            <person name="Maslanova I."/>
            <person name="Wertheimer Z."/>
            <person name="Sedlacek I."/>
            <person name="Svec P."/>
            <person name="Indrakova A."/>
            <person name="Kovarovic V."/>
            <person name="Schumann P."/>
            <person name="Sproer C."/>
            <person name="Kralova S."/>
            <person name="Sedo O."/>
            <person name="Kristofova L."/>
            <person name="Vrbovska V."/>
            <person name="Fuzik T."/>
            <person name="Petras P."/>
            <person name="Zdrahal Z."/>
            <person name="Ruzickova V."/>
            <person name="Doskar J."/>
            <person name="Pantucek R."/>
        </authorList>
    </citation>
    <scope>NUCLEOTIDE SEQUENCE [LARGE SCALE GENOMIC DNA]</scope>
    <source>
        <strain evidence="4 5">CCM 4927</strain>
    </source>
</reference>
<dbReference type="InterPro" id="IPR010766">
    <property type="entry name" value="DRTGG"/>
</dbReference>
<dbReference type="PANTHER" id="PTHR43080">
    <property type="entry name" value="CBS DOMAIN-CONTAINING PROTEIN CBSX3, MITOCHONDRIAL"/>
    <property type="match status" value="1"/>
</dbReference>
<dbReference type="Pfam" id="PF00571">
    <property type="entry name" value="CBS"/>
    <property type="match status" value="2"/>
</dbReference>
<protein>
    <submittedName>
        <fullName evidence="4">CBS domain-containing protein</fullName>
    </submittedName>
</protein>
<dbReference type="Proteomes" id="UP000229523">
    <property type="component" value="Unassembled WGS sequence"/>
</dbReference>
<evidence type="ECO:0000313" key="4">
    <source>
        <dbReference type="EMBL" id="RAI82227.1"/>
    </source>
</evidence>
<proteinExistence type="predicted"/>
<dbReference type="PANTHER" id="PTHR43080:SF2">
    <property type="entry name" value="CBS DOMAIN-CONTAINING PROTEIN"/>
    <property type="match status" value="1"/>
</dbReference>
<dbReference type="Gene3D" id="1.10.10.10">
    <property type="entry name" value="Winged helix-like DNA-binding domain superfamily/Winged helix DNA-binding domain"/>
    <property type="match status" value="1"/>
</dbReference>
<dbReference type="CDD" id="cd04596">
    <property type="entry name" value="CBS_pair_DRTGG_assoc"/>
    <property type="match status" value="1"/>
</dbReference>
<dbReference type="RefSeq" id="WP_096076163.1">
    <property type="nucleotide sequence ID" value="NZ_MJBI02000001.1"/>
</dbReference>
<dbReference type="InterPro" id="IPR051257">
    <property type="entry name" value="Diverse_CBS-Domain"/>
</dbReference>
<dbReference type="InterPro" id="IPR000644">
    <property type="entry name" value="CBS_dom"/>
</dbReference>